<dbReference type="RefSeq" id="XP_024872375.1">
    <property type="nucleotide sequence ID" value="XM_025016607.1"/>
</dbReference>
<keyword evidence="15" id="KW-1185">Reference proteome</keyword>
<dbReference type="CDD" id="cd20628">
    <property type="entry name" value="CYP4"/>
    <property type="match status" value="1"/>
</dbReference>
<evidence type="ECO:0000256" key="10">
    <source>
        <dbReference type="ARBA" id="ARBA00023002"/>
    </source>
</evidence>
<dbReference type="AlphaFoldDB" id="A0A6J1PU25"/>
<protein>
    <submittedName>
        <fullName evidence="16">Cytochrome P450 4C1-like</fullName>
    </submittedName>
</protein>
<gene>
    <name evidence="16" type="primary">LOC112454951</name>
</gene>
<dbReference type="InterPro" id="IPR036396">
    <property type="entry name" value="Cyt_P450_sf"/>
</dbReference>
<feature type="binding site" description="axial binding residue" evidence="14">
    <location>
        <position position="454"/>
    </location>
    <ligand>
        <name>heme</name>
        <dbReference type="ChEBI" id="CHEBI:30413"/>
    </ligand>
    <ligandPart>
        <name>Fe</name>
        <dbReference type="ChEBI" id="CHEBI:18248"/>
    </ligandPart>
</feature>
<evidence type="ECO:0000256" key="13">
    <source>
        <dbReference type="ARBA" id="ARBA00023136"/>
    </source>
</evidence>
<keyword evidence="7 14" id="KW-0479">Metal-binding</keyword>
<keyword evidence="9" id="KW-0492">Microsome</keyword>
<reference evidence="16" key="1">
    <citation type="submission" date="2025-08" db="UniProtKB">
        <authorList>
            <consortium name="RefSeq"/>
        </authorList>
    </citation>
    <scope>IDENTIFICATION</scope>
    <source>
        <tissue evidence="16">Whole body</tissue>
    </source>
</reference>
<evidence type="ECO:0000256" key="4">
    <source>
        <dbReference type="ARBA" id="ARBA00004406"/>
    </source>
</evidence>
<organism evidence="15 16">
    <name type="scientific">Temnothorax curvispinosus</name>
    <dbReference type="NCBI Taxonomy" id="300111"/>
    <lineage>
        <taxon>Eukaryota</taxon>
        <taxon>Metazoa</taxon>
        <taxon>Ecdysozoa</taxon>
        <taxon>Arthropoda</taxon>
        <taxon>Hexapoda</taxon>
        <taxon>Insecta</taxon>
        <taxon>Pterygota</taxon>
        <taxon>Neoptera</taxon>
        <taxon>Endopterygota</taxon>
        <taxon>Hymenoptera</taxon>
        <taxon>Apocrita</taxon>
        <taxon>Aculeata</taxon>
        <taxon>Formicoidea</taxon>
        <taxon>Formicidae</taxon>
        <taxon>Myrmicinae</taxon>
        <taxon>Temnothorax</taxon>
    </lineage>
</organism>
<evidence type="ECO:0000256" key="12">
    <source>
        <dbReference type="ARBA" id="ARBA00023033"/>
    </source>
</evidence>
<evidence type="ECO:0000256" key="1">
    <source>
        <dbReference type="ARBA" id="ARBA00001971"/>
    </source>
</evidence>
<sequence>MIITLLLLCAFTLLLYYFIHYIKFVRLINKIPSMPALPVLGHTIDLWLCSQESLWKLQRTLCKSYYPIYKLWCGPIAFVSVHHPDDLEKILSSPKEHLSKGYIYTTLYPWLGTGLLTSEGNKWHRRRKILTPAFHFNILKQFVEILIEEGNRMTKSLKDRKESTIDDLMLFVSHHTLNAICETAMGTSLQDMGEFQQQYREAVHEMGNIIIYRTMRPWLNPDMIFALTSMGRKQAKNLKILHGFTEKVIAERKQYHESTDGQYLTKHFKDNVEDDKEVIGIKKKRLAMLDLMLLEAANNEMNDLDIREEVDTFMFEGHDTTAMGLTFAILLLAEHKDVQECARNEVSAVIQANDGKLTMSALNNMPYLERCLKESLRLYPSVPFISRVLSEDVKTESYLIPTGSVMHINIYDIHRDPNFWPNPNVFDPDRFLPERIQKRHPYSYLPFSAGPRNCIGQRYAMLELKAIIASLIHNFYLEPVDYLKDLRFMSDLVTRVTQPIQKLWNLQRSASKKYYPIFSFWCGPIAFISVHHPDDIEKILSSTTQNLGKGYLYSFLNPWLGTGLLTSEVKKKRLAMLDLLIAAARNNEINDSDIREEVDTFMFEGHDTVAMGLTYAILVLAEHKDVQERVRSEVRTVMHENKGKLTITALNNLQYLERCLKESLRLYPSVPLISRVLSEDIKIQSYLIPSGAVMQIHIYDIHRDPNFWPNPDVFDPDRFLPERIQNRHPYSYLPFSAGPRNCIGQRFAMLELKAIIASLIYNFYLEPIDYLKDLRFMMDIVSRVTHPIRVRFVPIE</sequence>
<evidence type="ECO:0000256" key="14">
    <source>
        <dbReference type="PIRSR" id="PIRSR602401-1"/>
    </source>
</evidence>
<dbReference type="InterPro" id="IPR017972">
    <property type="entry name" value="Cyt_P450_CS"/>
</dbReference>
<accession>A0A6J1PU25</accession>
<keyword evidence="13" id="KW-0472">Membrane</keyword>
<dbReference type="FunFam" id="1.10.630.10:FF:000035">
    <property type="entry name" value="CYtochrome P450 family"/>
    <property type="match status" value="1"/>
</dbReference>
<dbReference type="GO" id="GO:0016705">
    <property type="term" value="F:oxidoreductase activity, acting on paired donors, with incorporation or reduction of molecular oxygen"/>
    <property type="evidence" value="ECO:0007669"/>
    <property type="project" value="InterPro"/>
</dbReference>
<keyword evidence="10" id="KW-0560">Oxidoreductase</keyword>
<keyword evidence="6 14" id="KW-0349">Heme</keyword>
<evidence type="ECO:0000256" key="11">
    <source>
        <dbReference type="ARBA" id="ARBA00023004"/>
    </source>
</evidence>
<dbReference type="InterPro" id="IPR050196">
    <property type="entry name" value="Cytochrome_P450_Monoox"/>
</dbReference>
<evidence type="ECO:0000256" key="3">
    <source>
        <dbReference type="ARBA" id="ARBA00004174"/>
    </source>
</evidence>
<evidence type="ECO:0000256" key="2">
    <source>
        <dbReference type="ARBA" id="ARBA00003690"/>
    </source>
</evidence>
<dbReference type="Gene3D" id="1.10.630.10">
    <property type="entry name" value="Cytochrome P450"/>
    <property type="match status" value="3"/>
</dbReference>
<dbReference type="PROSITE" id="PS00086">
    <property type="entry name" value="CYTOCHROME_P450"/>
    <property type="match status" value="2"/>
</dbReference>
<dbReference type="SUPFAM" id="SSF48264">
    <property type="entry name" value="Cytochrome P450"/>
    <property type="match status" value="2"/>
</dbReference>
<keyword evidence="8" id="KW-0256">Endoplasmic reticulum</keyword>
<evidence type="ECO:0000256" key="9">
    <source>
        <dbReference type="ARBA" id="ARBA00022848"/>
    </source>
</evidence>
<comment type="cofactor">
    <cofactor evidence="1 14">
        <name>heme</name>
        <dbReference type="ChEBI" id="CHEBI:30413"/>
    </cofactor>
</comment>
<dbReference type="InterPro" id="IPR001128">
    <property type="entry name" value="Cyt_P450"/>
</dbReference>
<comment type="subcellular location">
    <subcellularLocation>
        <location evidence="4">Endoplasmic reticulum membrane</location>
        <topology evidence="4">Peripheral membrane protein</topology>
    </subcellularLocation>
    <subcellularLocation>
        <location evidence="3">Microsome membrane</location>
        <topology evidence="3">Peripheral membrane protein</topology>
    </subcellularLocation>
</comment>
<dbReference type="OrthoDB" id="1470350at2759"/>
<dbReference type="GO" id="GO:0004497">
    <property type="term" value="F:monooxygenase activity"/>
    <property type="evidence" value="ECO:0007669"/>
    <property type="project" value="UniProtKB-KW"/>
</dbReference>
<evidence type="ECO:0000313" key="15">
    <source>
        <dbReference type="Proteomes" id="UP000504618"/>
    </source>
</evidence>
<keyword evidence="12" id="KW-0503">Monooxygenase</keyword>
<keyword evidence="11 14" id="KW-0408">Iron</keyword>
<evidence type="ECO:0000256" key="8">
    <source>
        <dbReference type="ARBA" id="ARBA00022824"/>
    </source>
</evidence>
<proteinExistence type="inferred from homology"/>
<comment type="similarity">
    <text evidence="5">Belongs to the cytochrome P450 family.</text>
</comment>
<dbReference type="GO" id="GO:0005506">
    <property type="term" value="F:iron ion binding"/>
    <property type="evidence" value="ECO:0007669"/>
    <property type="project" value="InterPro"/>
</dbReference>
<dbReference type="PANTHER" id="PTHR24291:SF189">
    <property type="entry name" value="CYTOCHROME P450 4C3-RELATED"/>
    <property type="match status" value="1"/>
</dbReference>
<comment type="function">
    <text evidence="2">May be involved in the metabolism of insect hormones and in the breakdown of synthetic insecticides.</text>
</comment>
<dbReference type="PANTHER" id="PTHR24291">
    <property type="entry name" value="CYTOCHROME P450 FAMILY 4"/>
    <property type="match status" value="1"/>
</dbReference>
<dbReference type="PRINTS" id="PR00463">
    <property type="entry name" value="EP450I"/>
</dbReference>
<dbReference type="GO" id="GO:0020037">
    <property type="term" value="F:heme binding"/>
    <property type="evidence" value="ECO:0007669"/>
    <property type="project" value="InterPro"/>
</dbReference>
<dbReference type="PRINTS" id="PR00385">
    <property type="entry name" value="P450"/>
</dbReference>
<dbReference type="Proteomes" id="UP000504618">
    <property type="component" value="Unplaced"/>
</dbReference>
<dbReference type="Pfam" id="PF00067">
    <property type="entry name" value="p450"/>
    <property type="match status" value="2"/>
</dbReference>
<dbReference type="GO" id="GO:0005789">
    <property type="term" value="C:endoplasmic reticulum membrane"/>
    <property type="evidence" value="ECO:0007669"/>
    <property type="project" value="UniProtKB-SubCell"/>
</dbReference>
<evidence type="ECO:0000256" key="7">
    <source>
        <dbReference type="ARBA" id="ARBA00022723"/>
    </source>
</evidence>
<name>A0A6J1PU25_9HYME</name>
<evidence type="ECO:0000313" key="16">
    <source>
        <dbReference type="RefSeq" id="XP_024872375.1"/>
    </source>
</evidence>
<dbReference type="InterPro" id="IPR002401">
    <property type="entry name" value="Cyt_P450_E_grp-I"/>
</dbReference>
<evidence type="ECO:0000256" key="6">
    <source>
        <dbReference type="ARBA" id="ARBA00022617"/>
    </source>
</evidence>
<evidence type="ECO:0000256" key="5">
    <source>
        <dbReference type="ARBA" id="ARBA00010617"/>
    </source>
</evidence>